<keyword evidence="2" id="KW-1185">Reference proteome</keyword>
<proteinExistence type="predicted"/>
<evidence type="ECO:0000313" key="1">
    <source>
        <dbReference type="EMBL" id="OAQ28210.1"/>
    </source>
</evidence>
<reference evidence="1 2" key="1">
    <citation type="submission" date="2016-05" db="EMBL/GenBank/DDBJ databases">
        <title>Genome sequencing reveals origins of a unique bacterial endosymbiosis in the earliest lineages of terrestrial Fungi.</title>
        <authorList>
            <consortium name="DOE Joint Genome Institute"/>
            <person name="Uehling J."/>
            <person name="Gryganskyi A."/>
            <person name="Hameed K."/>
            <person name="Tschaplinski T."/>
            <person name="Misztal P."/>
            <person name="Wu S."/>
            <person name="Desiro A."/>
            <person name="Vande Pol N."/>
            <person name="Du Z.-Y."/>
            <person name="Zienkiewicz A."/>
            <person name="Zienkiewicz K."/>
            <person name="Morin E."/>
            <person name="Tisserant E."/>
            <person name="Splivallo R."/>
            <person name="Hainaut M."/>
            <person name="Henrissat B."/>
            <person name="Ohm R."/>
            <person name="Kuo A."/>
            <person name="Yan J."/>
            <person name="Lipzen A."/>
            <person name="Nolan M."/>
            <person name="Labutti K."/>
            <person name="Barry K."/>
            <person name="Goldstein A."/>
            <person name="Labbe J."/>
            <person name="Schadt C."/>
            <person name="Tuskan G."/>
            <person name="Grigoriev I."/>
            <person name="Martin F."/>
            <person name="Vilgalys R."/>
            <person name="Bonito G."/>
        </authorList>
    </citation>
    <scope>NUCLEOTIDE SEQUENCE [LARGE SCALE GENOMIC DNA]</scope>
    <source>
        <strain evidence="1 2">AG-77</strain>
    </source>
</reference>
<organism evidence="1 2">
    <name type="scientific">Linnemannia elongata AG-77</name>
    <dbReference type="NCBI Taxonomy" id="1314771"/>
    <lineage>
        <taxon>Eukaryota</taxon>
        <taxon>Fungi</taxon>
        <taxon>Fungi incertae sedis</taxon>
        <taxon>Mucoromycota</taxon>
        <taxon>Mortierellomycotina</taxon>
        <taxon>Mortierellomycetes</taxon>
        <taxon>Mortierellales</taxon>
        <taxon>Mortierellaceae</taxon>
        <taxon>Linnemannia</taxon>
    </lineage>
</organism>
<dbReference type="EMBL" id="KV442050">
    <property type="protein sequence ID" value="OAQ28210.1"/>
    <property type="molecule type" value="Genomic_DNA"/>
</dbReference>
<gene>
    <name evidence="1" type="ORF">K457DRAFT_589182</name>
</gene>
<sequence length="69" mass="8108">MKSRQKNKKRDGQKTRDLFGRKLCAWTHSSMHRKVIGLDICFLWRWKCGSVLLYLCVCVGFGSCLLERD</sequence>
<evidence type="ECO:0000313" key="2">
    <source>
        <dbReference type="Proteomes" id="UP000078512"/>
    </source>
</evidence>
<dbReference type="AlphaFoldDB" id="A0A197JSN5"/>
<accession>A0A197JSN5</accession>
<protein>
    <submittedName>
        <fullName evidence="1">Uncharacterized protein</fullName>
    </submittedName>
</protein>
<name>A0A197JSN5_9FUNG</name>
<dbReference type="Proteomes" id="UP000078512">
    <property type="component" value="Unassembled WGS sequence"/>
</dbReference>